<evidence type="ECO:0000313" key="2">
    <source>
        <dbReference type="Proteomes" id="UP001060085"/>
    </source>
</evidence>
<dbReference type="Proteomes" id="UP001060085">
    <property type="component" value="Linkage Group LG06"/>
</dbReference>
<accession>A0ACC0ABM4</accession>
<keyword evidence="2" id="KW-1185">Reference proteome</keyword>
<sequence>MRGSSAAGKFEESRYISAASTPKFKRACNATVGFHRQSLDPKMRTLTLVGMGFSYVFTNRKAAYSTVEIDASHKHCRTAKILIYQSSHAYADVINMLGLHSCTSDHVTFQD</sequence>
<comment type="caution">
    <text evidence="1">The sequence shown here is derived from an EMBL/GenBank/DDBJ whole genome shotgun (WGS) entry which is preliminary data.</text>
</comment>
<protein>
    <submittedName>
        <fullName evidence="1">Uncharacterized protein</fullName>
    </submittedName>
</protein>
<gene>
    <name evidence="1" type="ORF">M9H77_26817</name>
</gene>
<dbReference type="EMBL" id="CM044706">
    <property type="protein sequence ID" value="KAI5658024.1"/>
    <property type="molecule type" value="Genomic_DNA"/>
</dbReference>
<proteinExistence type="predicted"/>
<organism evidence="1 2">
    <name type="scientific">Catharanthus roseus</name>
    <name type="common">Madagascar periwinkle</name>
    <name type="synonym">Vinca rosea</name>
    <dbReference type="NCBI Taxonomy" id="4058"/>
    <lineage>
        <taxon>Eukaryota</taxon>
        <taxon>Viridiplantae</taxon>
        <taxon>Streptophyta</taxon>
        <taxon>Embryophyta</taxon>
        <taxon>Tracheophyta</taxon>
        <taxon>Spermatophyta</taxon>
        <taxon>Magnoliopsida</taxon>
        <taxon>eudicotyledons</taxon>
        <taxon>Gunneridae</taxon>
        <taxon>Pentapetalae</taxon>
        <taxon>asterids</taxon>
        <taxon>lamiids</taxon>
        <taxon>Gentianales</taxon>
        <taxon>Apocynaceae</taxon>
        <taxon>Rauvolfioideae</taxon>
        <taxon>Vinceae</taxon>
        <taxon>Catharanthinae</taxon>
        <taxon>Catharanthus</taxon>
    </lineage>
</organism>
<name>A0ACC0ABM4_CATRO</name>
<reference evidence="2" key="1">
    <citation type="journal article" date="2023" name="Nat. Plants">
        <title>Single-cell RNA sequencing provides a high-resolution roadmap for understanding the multicellular compartmentation of specialized metabolism.</title>
        <authorList>
            <person name="Sun S."/>
            <person name="Shen X."/>
            <person name="Li Y."/>
            <person name="Li Y."/>
            <person name="Wang S."/>
            <person name="Li R."/>
            <person name="Zhang H."/>
            <person name="Shen G."/>
            <person name="Guo B."/>
            <person name="Wei J."/>
            <person name="Xu J."/>
            <person name="St-Pierre B."/>
            <person name="Chen S."/>
            <person name="Sun C."/>
        </authorList>
    </citation>
    <scope>NUCLEOTIDE SEQUENCE [LARGE SCALE GENOMIC DNA]</scope>
</reference>
<evidence type="ECO:0000313" key="1">
    <source>
        <dbReference type="EMBL" id="KAI5658024.1"/>
    </source>
</evidence>